<sequence>MSEVQSPPGYLVSWAREGPSVLQPPNPSYEPKRNSSARLRYGTNPRLFRRRSLHFSGEHFLGLSVRRSLVDEGDALGFRFGFDGSSVMAFISKGPKKERDESRGETRGRKSSRRASDSVGRLWFFSENGFGFGVEGE</sequence>
<dbReference type="AlphaFoldDB" id="A0AAP0NIR6"/>
<comment type="caution">
    <text evidence="2">The sequence shown here is derived from an EMBL/GenBank/DDBJ whole genome shotgun (WGS) entry which is preliminary data.</text>
</comment>
<feature type="compositionally biased region" description="Basic and acidic residues" evidence="1">
    <location>
        <begin position="95"/>
        <end position="108"/>
    </location>
</feature>
<evidence type="ECO:0000313" key="3">
    <source>
        <dbReference type="Proteomes" id="UP001415857"/>
    </source>
</evidence>
<evidence type="ECO:0000256" key="1">
    <source>
        <dbReference type="SAM" id="MobiDB-lite"/>
    </source>
</evidence>
<protein>
    <submittedName>
        <fullName evidence="2">Uncharacterized protein</fullName>
    </submittedName>
</protein>
<dbReference type="EMBL" id="JBBPBK010000013">
    <property type="protein sequence ID" value="KAK9272435.1"/>
    <property type="molecule type" value="Genomic_DNA"/>
</dbReference>
<evidence type="ECO:0000313" key="2">
    <source>
        <dbReference type="EMBL" id="KAK9272435.1"/>
    </source>
</evidence>
<gene>
    <name evidence="2" type="ORF">L1049_002808</name>
</gene>
<keyword evidence="3" id="KW-1185">Reference proteome</keyword>
<feature type="region of interest" description="Disordered" evidence="1">
    <location>
        <begin position="93"/>
        <end position="117"/>
    </location>
</feature>
<organism evidence="2 3">
    <name type="scientific">Liquidambar formosana</name>
    <name type="common">Formosan gum</name>
    <dbReference type="NCBI Taxonomy" id="63359"/>
    <lineage>
        <taxon>Eukaryota</taxon>
        <taxon>Viridiplantae</taxon>
        <taxon>Streptophyta</taxon>
        <taxon>Embryophyta</taxon>
        <taxon>Tracheophyta</taxon>
        <taxon>Spermatophyta</taxon>
        <taxon>Magnoliopsida</taxon>
        <taxon>eudicotyledons</taxon>
        <taxon>Gunneridae</taxon>
        <taxon>Pentapetalae</taxon>
        <taxon>Saxifragales</taxon>
        <taxon>Altingiaceae</taxon>
        <taxon>Liquidambar</taxon>
    </lineage>
</organism>
<reference evidence="2 3" key="1">
    <citation type="journal article" date="2024" name="Plant J.">
        <title>Genome sequences and population genomics reveal climatic adaptation and genomic divergence between two closely related sweetgum species.</title>
        <authorList>
            <person name="Xu W.Q."/>
            <person name="Ren C.Q."/>
            <person name="Zhang X.Y."/>
            <person name="Comes H.P."/>
            <person name="Liu X.H."/>
            <person name="Li Y.G."/>
            <person name="Kettle C.J."/>
            <person name="Jalonen R."/>
            <person name="Gaisberger H."/>
            <person name="Ma Y.Z."/>
            <person name="Qiu Y.X."/>
        </authorList>
    </citation>
    <scope>NUCLEOTIDE SEQUENCE [LARGE SCALE GENOMIC DNA]</scope>
    <source>
        <strain evidence="2">Hangzhou</strain>
    </source>
</reference>
<feature type="region of interest" description="Disordered" evidence="1">
    <location>
        <begin position="15"/>
        <end position="36"/>
    </location>
</feature>
<accession>A0AAP0NIR6</accession>
<name>A0AAP0NIR6_LIQFO</name>
<dbReference type="Proteomes" id="UP001415857">
    <property type="component" value="Unassembled WGS sequence"/>
</dbReference>
<proteinExistence type="predicted"/>